<evidence type="ECO:0000313" key="4">
    <source>
        <dbReference type="Proteomes" id="UP000467240"/>
    </source>
</evidence>
<dbReference type="InterPro" id="IPR002104">
    <property type="entry name" value="Integrase_catalytic"/>
</dbReference>
<evidence type="ECO:0000259" key="2">
    <source>
        <dbReference type="PROSITE" id="PS51898"/>
    </source>
</evidence>
<organism evidence="3 4">
    <name type="scientific">Pseudoclavibacter chungangensis</name>
    <dbReference type="NCBI Taxonomy" id="587635"/>
    <lineage>
        <taxon>Bacteria</taxon>
        <taxon>Bacillati</taxon>
        <taxon>Actinomycetota</taxon>
        <taxon>Actinomycetes</taxon>
        <taxon>Micrococcales</taxon>
        <taxon>Microbacteriaceae</taxon>
        <taxon>Pseudoclavibacter</taxon>
    </lineage>
</organism>
<sequence>MLHSPRGRTRRRREHAAPRLPPLRIGEALALRWDGVDLDAGTVQIFATVTVDLDGRSVRQEHTKSRAGMRTLTLPRYGVDVLTRRRVEAAHDLVFASHAGTPMSEGNLRIRWRAAIEGSDFEGLTPKSVRKAVATELARKLSPAAAQMQPGHASSFVTERHYIEAAPTPDVSMFLGRPGLNGH</sequence>
<dbReference type="GO" id="GO:0006310">
    <property type="term" value="P:DNA recombination"/>
    <property type="evidence" value="ECO:0007669"/>
    <property type="project" value="UniProtKB-KW"/>
</dbReference>
<gene>
    <name evidence="3" type="ORF">F8O01_06595</name>
</gene>
<dbReference type="EMBL" id="WBJZ01000007">
    <property type="protein sequence ID" value="KAB1657939.1"/>
    <property type="molecule type" value="Genomic_DNA"/>
</dbReference>
<dbReference type="GO" id="GO:0015074">
    <property type="term" value="P:DNA integration"/>
    <property type="evidence" value="ECO:0007669"/>
    <property type="project" value="InterPro"/>
</dbReference>
<evidence type="ECO:0000256" key="1">
    <source>
        <dbReference type="ARBA" id="ARBA00023172"/>
    </source>
</evidence>
<comment type="caution">
    <text evidence="3">The sequence shown here is derived from an EMBL/GenBank/DDBJ whole genome shotgun (WGS) entry which is preliminary data.</text>
</comment>
<dbReference type="OrthoDB" id="4326943at2"/>
<dbReference type="InterPro" id="IPR011010">
    <property type="entry name" value="DNA_brk_join_enz"/>
</dbReference>
<dbReference type="GO" id="GO:0003677">
    <property type="term" value="F:DNA binding"/>
    <property type="evidence" value="ECO:0007669"/>
    <property type="project" value="InterPro"/>
</dbReference>
<dbReference type="Pfam" id="PF00589">
    <property type="entry name" value="Phage_integrase"/>
    <property type="match status" value="1"/>
</dbReference>
<dbReference type="PROSITE" id="PS51898">
    <property type="entry name" value="TYR_RECOMBINASE"/>
    <property type="match status" value="1"/>
</dbReference>
<dbReference type="InterPro" id="IPR013762">
    <property type="entry name" value="Integrase-like_cat_sf"/>
</dbReference>
<feature type="domain" description="Tyr recombinase" evidence="2">
    <location>
        <begin position="1"/>
        <end position="175"/>
    </location>
</feature>
<keyword evidence="1" id="KW-0233">DNA recombination</keyword>
<keyword evidence="4" id="KW-1185">Reference proteome</keyword>
<dbReference type="Gene3D" id="1.10.443.10">
    <property type="entry name" value="Intergrase catalytic core"/>
    <property type="match status" value="1"/>
</dbReference>
<dbReference type="AlphaFoldDB" id="A0A7J5BUB1"/>
<dbReference type="RefSeq" id="WP_158040096.1">
    <property type="nucleotide sequence ID" value="NZ_JACCFV010000001.1"/>
</dbReference>
<protein>
    <submittedName>
        <fullName evidence="3">Tyrosine-type recombinase/integrase</fullName>
    </submittedName>
</protein>
<dbReference type="SUPFAM" id="SSF56349">
    <property type="entry name" value="DNA breaking-rejoining enzymes"/>
    <property type="match status" value="1"/>
</dbReference>
<reference evidence="3 4" key="1">
    <citation type="submission" date="2019-09" db="EMBL/GenBank/DDBJ databases">
        <title>Phylogeny of genus Pseudoclavibacter and closely related genus.</title>
        <authorList>
            <person name="Li Y."/>
        </authorList>
    </citation>
    <scope>NUCLEOTIDE SEQUENCE [LARGE SCALE GENOMIC DNA]</scope>
    <source>
        <strain evidence="3 4">DSM 23821</strain>
    </source>
</reference>
<accession>A0A7J5BUB1</accession>
<dbReference type="Proteomes" id="UP000467240">
    <property type="component" value="Unassembled WGS sequence"/>
</dbReference>
<evidence type="ECO:0000313" key="3">
    <source>
        <dbReference type="EMBL" id="KAB1657939.1"/>
    </source>
</evidence>
<proteinExistence type="predicted"/>
<name>A0A7J5BUB1_9MICO</name>